<dbReference type="PANTHER" id="PTHR23138">
    <property type="entry name" value="RAN BINDING PROTEIN"/>
    <property type="match status" value="1"/>
</dbReference>
<evidence type="ECO:0000313" key="5">
    <source>
        <dbReference type="EMBL" id="KAH7327892.1"/>
    </source>
</evidence>
<dbReference type="Pfam" id="PF00638">
    <property type="entry name" value="Ran_BP1"/>
    <property type="match status" value="1"/>
</dbReference>
<feature type="region of interest" description="Disordered" evidence="3">
    <location>
        <begin position="179"/>
        <end position="205"/>
    </location>
</feature>
<feature type="compositionally biased region" description="Low complexity" evidence="3">
    <location>
        <begin position="187"/>
        <end position="205"/>
    </location>
</feature>
<keyword evidence="6" id="KW-1185">Reference proteome</keyword>
<dbReference type="SMART" id="SM00160">
    <property type="entry name" value="RanBD"/>
    <property type="match status" value="1"/>
</dbReference>
<sequence>MADETQDASPRTEPVPVQVKEDAETRAARRELKQSSLSDESPTHSAGDNADRPETPADDAANDANDDDLREQVSSPKKKRAHDQLDGEKEVEENDATSVASTDSGRDRSTRLEPEKKRHRDELPNEDATKATDADTSAKETADEAAAPTSKQPQTSASAFAASGFGKLATGSSPFASLGGAKGSVFGAGAPSLSSFASPSTSTVPVPTAAPKLTFGGSAAQSPFAGLASKPNGFGSATGGAFGSALAGIKPLQSFAAPGAKPIQSEKPAKPFGAPDSDAEEDDDDAEDEESQPDDVERAVSPEKETEEKKRLKLQRVEVDDGEAGETTILSVRTKMYYHDREAGWKERGAGMLKINVPTPCVEFDDSDVPIPGSFDASAMEAADDGEDGDKSAKVVRLVMRQDQTHRVILNTALLPAMEFQEKASLKSVGILFTAFEGPDAKPVSVTMKMTAANAKAFMSELKSVQRELQGN</sequence>
<evidence type="ECO:0000256" key="3">
    <source>
        <dbReference type="SAM" id="MobiDB-lite"/>
    </source>
</evidence>
<feature type="compositionally biased region" description="Basic and acidic residues" evidence="3">
    <location>
        <begin position="295"/>
        <end position="313"/>
    </location>
</feature>
<protein>
    <recommendedName>
        <fullName evidence="4">RanBD1 domain-containing protein</fullName>
    </recommendedName>
</protein>
<evidence type="ECO:0000256" key="1">
    <source>
        <dbReference type="ARBA" id="ARBA00004123"/>
    </source>
</evidence>
<dbReference type="PANTHER" id="PTHR23138:SF142">
    <property type="entry name" value="RAN-BINDING PROTEIN 3B-RELATED"/>
    <property type="match status" value="1"/>
</dbReference>
<dbReference type="InterPro" id="IPR045255">
    <property type="entry name" value="RanBP1-like"/>
</dbReference>
<dbReference type="InterPro" id="IPR011993">
    <property type="entry name" value="PH-like_dom_sf"/>
</dbReference>
<reference evidence="5" key="1">
    <citation type="journal article" date="2021" name="Nat. Commun.">
        <title>Genetic determinants of endophytism in the Arabidopsis root mycobiome.</title>
        <authorList>
            <person name="Mesny F."/>
            <person name="Miyauchi S."/>
            <person name="Thiergart T."/>
            <person name="Pickel B."/>
            <person name="Atanasova L."/>
            <person name="Karlsson M."/>
            <person name="Huettel B."/>
            <person name="Barry K.W."/>
            <person name="Haridas S."/>
            <person name="Chen C."/>
            <person name="Bauer D."/>
            <person name="Andreopoulos W."/>
            <person name="Pangilinan J."/>
            <person name="LaButti K."/>
            <person name="Riley R."/>
            <person name="Lipzen A."/>
            <person name="Clum A."/>
            <person name="Drula E."/>
            <person name="Henrissat B."/>
            <person name="Kohler A."/>
            <person name="Grigoriev I.V."/>
            <person name="Martin F.M."/>
            <person name="Hacquard S."/>
        </authorList>
    </citation>
    <scope>NUCLEOTIDE SEQUENCE</scope>
    <source>
        <strain evidence="5">MPI-CAGE-CH-0235</strain>
    </source>
</reference>
<feature type="domain" description="RanBD1" evidence="4">
    <location>
        <begin position="305"/>
        <end position="450"/>
    </location>
</feature>
<comment type="subcellular location">
    <subcellularLocation>
        <location evidence="1">Nucleus</location>
    </subcellularLocation>
</comment>
<evidence type="ECO:0000256" key="2">
    <source>
        <dbReference type="ARBA" id="ARBA00023242"/>
    </source>
</evidence>
<gene>
    <name evidence="5" type="ORF">B0I35DRAFT_506453</name>
</gene>
<comment type="caution">
    <text evidence="5">The sequence shown here is derived from an EMBL/GenBank/DDBJ whole genome shotgun (WGS) entry which is preliminary data.</text>
</comment>
<dbReference type="Proteomes" id="UP000813444">
    <property type="component" value="Unassembled WGS sequence"/>
</dbReference>
<organism evidence="5 6">
    <name type="scientific">Stachybotrys elegans</name>
    <dbReference type="NCBI Taxonomy" id="80388"/>
    <lineage>
        <taxon>Eukaryota</taxon>
        <taxon>Fungi</taxon>
        <taxon>Dikarya</taxon>
        <taxon>Ascomycota</taxon>
        <taxon>Pezizomycotina</taxon>
        <taxon>Sordariomycetes</taxon>
        <taxon>Hypocreomycetidae</taxon>
        <taxon>Hypocreales</taxon>
        <taxon>Stachybotryaceae</taxon>
        <taxon>Stachybotrys</taxon>
    </lineage>
</organism>
<feature type="compositionally biased region" description="Polar residues" evidence="3">
    <location>
        <begin position="34"/>
        <end position="46"/>
    </location>
</feature>
<keyword evidence="2" id="KW-0539">Nucleus</keyword>
<dbReference type="InterPro" id="IPR000156">
    <property type="entry name" value="Ran_bind_dom"/>
</dbReference>
<feature type="compositionally biased region" description="Acidic residues" evidence="3">
    <location>
        <begin position="56"/>
        <end position="69"/>
    </location>
</feature>
<dbReference type="AlphaFoldDB" id="A0A8K0T5R4"/>
<feature type="compositionally biased region" description="Acidic residues" evidence="3">
    <location>
        <begin position="277"/>
        <end position="294"/>
    </location>
</feature>
<evidence type="ECO:0000259" key="4">
    <source>
        <dbReference type="PROSITE" id="PS50196"/>
    </source>
</evidence>
<name>A0A8K0T5R4_9HYPO</name>
<dbReference type="GO" id="GO:0005634">
    <property type="term" value="C:nucleus"/>
    <property type="evidence" value="ECO:0007669"/>
    <property type="project" value="UniProtKB-SubCell"/>
</dbReference>
<dbReference type="SUPFAM" id="SSF50729">
    <property type="entry name" value="PH domain-like"/>
    <property type="match status" value="1"/>
</dbReference>
<dbReference type="EMBL" id="JAGPNK010000001">
    <property type="protein sequence ID" value="KAH7327892.1"/>
    <property type="molecule type" value="Genomic_DNA"/>
</dbReference>
<dbReference type="Gene3D" id="2.30.29.30">
    <property type="entry name" value="Pleckstrin-homology domain (PH domain)/Phosphotyrosine-binding domain (PTB)"/>
    <property type="match status" value="1"/>
</dbReference>
<evidence type="ECO:0000313" key="6">
    <source>
        <dbReference type="Proteomes" id="UP000813444"/>
    </source>
</evidence>
<feature type="compositionally biased region" description="Basic and acidic residues" evidence="3">
    <location>
        <begin position="19"/>
        <end position="33"/>
    </location>
</feature>
<feature type="region of interest" description="Disordered" evidence="3">
    <location>
        <begin position="257"/>
        <end position="313"/>
    </location>
</feature>
<feature type="compositionally biased region" description="Basic and acidic residues" evidence="3">
    <location>
        <begin position="104"/>
        <end position="142"/>
    </location>
</feature>
<accession>A0A8K0T5R4</accession>
<feature type="region of interest" description="Disordered" evidence="3">
    <location>
        <begin position="1"/>
        <end position="158"/>
    </location>
</feature>
<dbReference type="PROSITE" id="PS50196">
    <property type="entry name" value="RANBD1"/>
    <property type="match status" value="1"/>
</dbReference>
<proteinExistence type="predicted"/>
<dbReference type="OrthoDB" id="185618at2759"/>